<sequence>MNKNSKGIVHLFLLIVIVLIGIGGLLYYSWQMRLINFHAWQKRLANPNFLKTLSPTPTAVLEETADWKTYTNETYKYSFKYPSDFEIQELPPAGLEPMFAVVLRDNNNNQIFSIKTDKDYLPGDIL</sequence>
<accession>A0A0G0NEU5</accession>
<evidence type="ECO:0000313" key="2">
    <source>
        <dbReference type="EMBL" id="KKQ84429.1"/>
    </source>
</evidence>
<feature type="transmembrane region" description="Helical" evidence="1">
    <location>
        <begin position="7"/>
        <end position="30"/>
    </location>
</feature>
<dbReference type="AlphaFoldDB" id="A0A0G0NEU5"/>
<evidence type="ECO:0000256" key="1">
    <source>
        <dbReference type="SAM" id="Phobius"/>
    </source>
</evidence>
<keyword evidence="1" id="KW-0812">Transmembrane</keyword>
<dbReference type="STRING" id="1618570.UT08_C0018G0035"/>
<keyword evidence="1" id="KW-0472">Membrane</keyword>
<organism evidence="2 3">
    <name type="scientific">Candidatus Woesebacteria bacterium GW2011_GWB1_38_8</name>
    <dbReference type="NCBI Taxonomy" id="1618570"/>
    <lineage>
        <taxon>Bacteria</taxon>
        <taxon>Candidatus Woeseibacteriota</taxon>
    </lineage>
</organism>
<keyword evidence="1" id="KW-1133">Transmembrane helix</keyword>
<protein>
    <submittedName>
        <fullName evidence="2">Uncharacterized protein</fullName>
    </submittedName>
</protein>
<proteinExistence type="predicted"/>
<dbReference type="EMBL" id="LBVL01000018">
    <property type="protein sequence ID" value="KKQ84429.1"/>
    <property type="molecule type" value="Genomic_DNA"/>
</dbReference>
<reference evidence="2 3" key="1">
    <citation type="journal article" date="2015" name="Nature">
        <title>rRNA introns, odd ribosomes, and small enigmatic genomes across a large radiation of phyla.</title>
        <authorList>
            <person name="Brown C.T."/>
            <person name="Hug L.A."/>
            <person name="Thomas B.C."/>
            <person name="Sharon I."/>
            <person name="Castelle C.J."/>
            <person name="Singh A."/>
            <person name="Wilkins M.J."/>
            <person name="Williams K.H."/>
            <person name="Banfield J.F."/>
        </authorList>
    </citation>
    <scope>NUCLEOTIDE SEQUENCE [LARGE SCALE GENOMIC DNA]</scope>
</reference>
<name>A0A0G0NEU5_9BACT</name>
<evidence type="ECO:0000313" key="3">
    <source>
        <dbReference type="Proteomes" id="UP000034081"/>
    </source>
</evidence>
<gene>
    <name evidence="2" type="ORF">UT08_C0018G0035</name>
</gene>
<comment type="caution">
    <text evidence="2">The sequence shown here is derived from an EMBL/GenBank/DDBJ whole genome shotgun (WGS) entry which is preliminary data.</text>
</comment>
<dbReference type="Proteomes" id="UP000034081">
    <property type="component" value="Unassembled WGS sequence"/>
</dbReference>